<evidence type="ECO:0000313" key="2">
    <source>
        <dbReference type="EMBL" id="MCC2221237.1"/>
    </source>
</evidence>
<gene>
    <name evidence="2" type="ORF">LKD48_06180</name>
</gene>
<dbReference type="Pfam" id="PF04754">
    <property type="entry name" value="Transposase_31"/>
    <property type="match status" value="1"/>
</dbReference>
<name>A0AAE3E4Q6_9FIRM</name>
<comment type="caution">
    <text evidence="2">The sequence shown here is derived from an EMBL/GenBank/DDBJ whole genome shotgun (WGS) entry which is preliminary data.</text>
</comment>
<dbReference type="RefSeq" id="WP_308731529.1">
    <property type="nucleotide sequence ID" value="NZ_JAJEQN010000011.1"/>
</dbReference>
<dbReference type="EMBL" id="JAJEQN010000011">
    <property type="protein sequence ID" value="MCC2221237.1"/>
    <property type="molecule type" value="Genomic_DNA"/>
</dbReference>
<evidence type="ECO:0000313" key="3">
    <source>
        <dbReference type="Proteomes" id="UP001198200"/>
    </source>
</evidence>
<evidence type="ECO:0000259" key="1">
    <source>
        <dbReference type="Pfam" id="PF04754"/>
    </source>
</evidence>
<dbReference type="Proteomes" id="UP001198200">
    <property type="component" value="Unassembled WGS sequence"/>
</dbReference>
<proteinExistence type="predicted"/>
<feature type="domain" description="Transposase (putative) YhgA-like" evidence="1">
    <location>
        <begin position="83"/>
        <end position="178"/>
    </location>
</feature>
<dbReference type="AlphaFoldDB" id="A0AAE3E4Q6"/>
<reference evidence="2 3" key="1">
    <citation type="submission" date="2021-10" db="EMBL/GenBank/DDBJ databases">
        <title>Anaerobic single-cell dispensing facilitates the cultivation of human gut bacteria.</title>
        <authorList>
            <person name="Afrizal A."/>
        </authorList>
    </citation>
    <scope>NUCLEOTIDE SEQUENCE [LARGE SCALE GENOMIC DNA]</scope>
    <source>
        <strain evidence="2 3">CLA-AA-H224</strain>
    </source>
</reference>
<dbReference type="InterPro" id="IPR006842">
    <property type="entry name" value="Transposase_31"/>
</dbReference>
<protein>
    <submittedName>
        <fullName evidence="2">Rpn family recombination-promoting nuclease/putative transposase</fullName>
    </submittedName>
</protein>
<organism evidence="2 3">
    <name type="scientific">Anthropogastromicrobium aceti</name>
    <dbReference type="NCBI Taxonomy" id="2981768"/>
    <lineage>
        <taxon>Bacteria</taxon>
        <taxon>Bacillati</taxon>
        <taxon>Bacillota</taxon>
        <taxon>Clostridia</taxon>
        <taxon>Lachnospirales</taxon>
        <taxon>Lachnospiraceae</taxon>
        <taxon>Anthropogastromicrobium</taxon>
    </lineage>
</organism>
<accession>A0AAE3E4Q6</accession>
<sequence>MKGGDEVAEKDIAEKTLEGYNDVFADIANVLLFNGRRLINPDDLEDRTPNSSYKVDGKIHGQERDVAKAWRNGTIRLACIGTENQTRVDKLMPLRIIGYDGAEYRSQYDSKEPKYPVVTFVLYFGTNPKWNDEISLRDCLEIPEELKEYVNDYKVKIFSVAYLPKEKVEQFTSDFRIVADYFVQQRLTNDYVPNPQTIDHVKETLELLSVMGDDHRFIDAYNENKEKSAEGGIHTMSDALNTIIGRETEKAKILTLIDLVEDGSLSIEKAAEKAGMTVKQLKELMDKAPLQTV</sequence>
<keyword evidence="3" id="KW-1185">Reference proteome</keyword>